<evidence type="ECO:0000256" key="1">
    <source>
        <dbReference type="SAM" id="MobiDB-lite"/>
    </source>
</evidence>
<protein>
    <submittedName>
        <fullName evidence="2">Uncharacterized protein</fullName>
    </submittedName>
</protein>
<dbReference type="Proteomes" id="UP001066276">
    <property type="component" value="Chromosome 1_1"/>
</dbReference>
<organism evidence="2 3">
    <name type="scientific">Pleurodeles waltl</name>
    <name type="common">Iberian ribbed newt</name>
    <dbReference type="NCBI Taxonomy" id="8319"/>
    <lineage>
        <taxon>Eukaryota</taxon>
        <taxon>Metazoa</taxon>
        <taxon>Chordata</taxon>
        <taxon>Craniata</taxon>
        <taxon>Vertebrata</taxon>
        <taxon>Euteleostomi</taxon>
        <taxon>Amphibia</taxon>
        <taxon>Batrachia</taxon>
        <taxon>Caudata</taxon>
        <taxon>Salamandroidea</taxon>
        <taxon>Salamandridae</taxon>
        <taxon>Pleurodelinae</taxon>
        <taxon>Pleurodeles</taxon>
    </lineage>
</organism>
<proteinExistence type="predicted"/>
<evidence type="ECO:0000313" key="2">
    <source>
        <dbReference type="EMBL" id="KAJ1213460.1"/>
    </source>
</evidence>
<sequence>MWYRALRDPDARWVSEEARDSPGLLPLDAPTGQWTRGGRDWSLPAQGERREEGAEWTVPCRRERPAPVVKLSRKERRLGVKSGAEARSIGSVVRAWPPGRGRPSEPEPADRAATTA</sequence>
<keyword evidence="3" id="KW-1185">Reference proteome</keyword>
<comment type="caution">
    <text evidence="2">The sequence shown here is derived from an EMBL/GenBank/DDBJ whole genome shotgun (WGS) entry which is preliminary data.</text>
</comment>
<name>A0AAV7WKX5_PLEWA</name>
<dbReference type="AlphaFoldDB" id="A0AAV7WKX5"/>
<dbReference type="EMBL" id="JANPWB010000001">
    <property type="protein sequence ID" value="KAJ1213460.1"/>
    <property type="molecule type" value="Genomic_DNA"/>
</dbReference>
<feature type="region of interest" description="Disordered" evidence="1">
    <location>
        <begin position="13"/>
        <end position="56"/>
    </location>
</feature>
<gene>
    <name evidence="2" type="ORF">NDU88_001097</name>
</gene>
<feature type="region of interest" description="Disordered" evidence="1">
    <location>
        <begin position="94"/>
        <end position="116"/>
    </location>
</feature>
<evidence type="ECO:0000313" key="3">
    <source>
        <dbReference type="Proteomes" id="UP001066276"/>
    </source>
</evidence>
<accession>A0AAV7WKX5</accession>
<reference evidence="2" key="1">
    <citation type="journal article" date="2022" name="bioRxiv">
        <title>Sequencing and chromosome-scale assembly of the giantPleurodeles waltlgenome.</title>
        <authorList>
            <person name="Brown T."/>
            <person name="Elewa A."/>
            <person name="Iarovenko S."/>
            <person name="Subramanian E."/>
            <person name="Araus A.J."/>
            <person name="Petzold A."/>
            <person name="Susuki M."/>
            <person name="Suzuki K.-i.T."/>
            <person name="Hayashi T."/>
            <person name="Toyoda A."/>
            <person name="Oliveira C."/>
            <person name="Osipova E."/>
            <person name="Leigh N.D."/>
            <person name="Simon A."/>
            <person name="Yun M.H."/>
        </authorList>
    </citation>
    <scope>NUCLEOTIDE SEQUENCE</scope>
    <source>
        <strain evidence="2">20211129_DDA</strain>
        <tissue evidence="2">Liver</tissue>
    </source>
</reference>